<evidence type="ECO:0000256" key="1">
    <source>
        <dbReference type="ARBA" id="ARBA00022729"/>
    </source>
</evidence>
<dbReference type="GO" id="GO:0002250">
    <property type="term" value="P:adaptive immune response"/>
    <property type="evidence" value="ECO:0007669"/>
    <property type="project" value="UniProtKB-KW"/>
</dbReference>
<dbReference type="PANTHER" id="PTHR11738">
    <property type="entry name" value="MHC CLASS I NK CELL RECEPTOR"/>
    <property type="match status" value="1"/>
</dbReference>
<feature type="domain" description="Immunoglobulin" evidence="13">
    <location>
        <begin position="331"/>
        <end position="418"/>
    </location>
</feature>
<protein>
    <submittedName>
        <fullName evidence="14">Leukocyte immunoglobulin like receptor B5</fullName>
    </submittedName>
</protein>
<dbReference type="Bgee" id="ENSPTRG00000011452">
    <property type="expression patterns" value="Expressed in liver and 8 other cell types or tissues"/>
</dbReference>
<dbReference type="Proteomes" id="UP000002277">
    <property type="component" value="Chromosome 19"/>
</dbReference>
<dbReference type="InterPro" id="IPR003598">
    <property type="entry name" value="Ig_sub2"/>
</dbReference>
<feature type="domain" description="Immunoglobulin" evidence="13">
    <location>
        <begin position="131"/>
        <end position="217"/>
    </location>
</feature>
<evidence type="ECO:0000256" key="4">
    <source>
        <dbReference type="ARBA" id="ARBA00023130"/>
    </source>
</evidence>
<evidence type="ECO:0000256" key="9">
    <source>
        <dbReference type="SAM" id="MobiDB-lite"/>
    </source>
</evidence>
<feature type="domain" description="Immunoglobulin subtype 2" evidence="12">
    <location>
        <begin position="42"/>
        <end position="107"/>
    </location>
</feature>
<evidence type="ECO:0000256" key="8">
    <source>
        <dbReference type="ARBA" id="ARBA00056567"/>
    </source>
</evidence>
<feature type="compositionally biased region" description="Basic and acidic residues" evidence="9">
    <location>
        <begin position="528"/>
        <end position="538"/>
    </location>
</feature>
<feature type="compositionally biased region" description="Basic and acidic residues" evidence="9">
    <location>
        <begin position="586"/>
        <end position="602"/>
    </location>
</feature>
<evidence type="ECO:0000256" key="2">
    <source>
        <dbReference type="ARBA" id="ARBA00022737"/>
    </source>
</evidence>
<evidence type="ECO:0000313" key="16">
    <source>
        <dbReference type="VGNC" id="VGNC:11162"/>
    </source>
</evidence>
<dbReference type="InterPro" id="IPR036179">
    <property type="entry name" value="Ig-like_dom_sf"/>
</dbReference>
<keyword evidence="6" id="KW-0325">Glycoprotein</keyword>
<evidence type="ECO:0000259" key="13">
    <source>
        <dbReference type="SMART" id="SM00409"/>
    </source>
</evidence>
<dbReference type="PANTHER" id="PTHR11738:SF108">
    <property type="entry name" value="LEUKOCYTE IMMUNOGLOBULIN-LIKE RECEPTOR SUBFAMILY B MEMBER 5"/>
    <property type="match status" value="1"/>
</dbReference>
<dbReference type="Ensembl" id="ENSPTRT00000087794.1">
    <property type="protein sequence ID" value="ENSPTRP00000087852.1"/>
    <property type="gene ID" value="ENSPTRG00000011452.6"/>
</dbReference>
<dbReference type="SMART" id="SM00408">
    <property type="entry name" value="IGc2"/>
    <property type="match status" value="2"/>
</dbReference>
<feature type="signal peptide" evidence="11">
    <location>
        <begin position="1"/>
        <end position="16"/>
    </location>
</feature>
<feature type="domain" description="Immunoglobulin" evidence="13">
    <location>
        <begin position="231"/>
        <end position="319"/>
    </location>
</feature>
<dbReference type="Pfam" id="PF13895">
    <property type="entry name" value="Ig_2"/>
    <property type="match status" value="1"/>
</dbReference>
<evidence type="ECO:0000313" key="15">
    <source>
        <dbReference type="Proteomes" id="UP000002277"/>
    </source>
</evidence>
<reference evidence="14" key="2">
    <citation type="submission" date="2025-08" db="UniProtKB">
        <authorList>
            <consortium name="Ensembl"/>
        </authorList>
    </citation>
    <scope>IDENTIFICATION</scope>
</reference>
<reference evidence="14 15" key="1">
    <citation type="journal article" date="2005" name="Nature">
        <title>Initial sequence of the chimpanzee genome and comparison with the human genome.</title>
        <authorList>
            <consortium name="Chimpanzee sequencing and analysis consortium"/>
        </authorList>
    </citation>
    <scope>NUCLEOTIDE SEQUENCE [LARGE SCALE GENOMIC DNA]</scope>
</reference>
<reference evidence="14" key="3">
    <citation type="submission" date="2025-09" db="UniProtKB">
        <authorList>
            <consortium name="Ensembl"/>
        </authorList>
    </citation>
    <scope>IDENTIFICATION</scope>
</reference>
<accession>A0A2I3TF20</accession>
<dbReference type="FunFam" id="2.60.40.10:FF:000049">
    <property type="entry name" value="Leukocyte immunoglobulin-like receptor subfamily B member 1"/>
    <property type="match status" value="4"/>
</dbReference>
<dbReference type="Pfam" id="PF00047">
    <property type="entry name" value="ig"/>
    <property type="match status" value="1"/>
</dbReference>
<keyword evidence="5" id="KW-1015">Disulfide bond</keyword>
<keyword evidence="10" id="KW-1133">Transmembrane helix</keyword>
<comment type="function">
    <text evidence="8">May act as receptor for class I MHC antigens.</text>
</comment>
<feature type="chain" id="PRO_5014140898" evidence="11">
    <location>
        <begin position="17"/>
        <end position="614"/>
    </location>
</feature>
<dbReference type="GeneTree" id="ENSGT01100000263478"/>
<feature type="transmembrane region" description="Helical" evidence="10">
    <location>
        <begin position="458"/>
        <end position="480"/>
    </location>
</feature>
<dbReference type="SUPFAM" id="SSF48726">
    <property type="entry name" value="Immunoglobulin"/>
    <property type="match status" value="4"/>
</dbReference>
<feature type="compositionally biased region" description="Pro residues" evidence="9">
    <location>
        <begin position="427"/>
        <end position="436"/>
    </location>
</feature>
<dbReference type="InterPro" id="IPR013783">
    <property type="entry name" value="Ig-like_fold"/>
</dbReference>
<gene>
    <name evidence="14 16" type="primary">LILRB5</name>
</gene>
<organism evidence="14 15">
    <name type="scientific">Pan troglodytes</name>
    <name type="common">Chimpanzee</name>
    <dbReference type="NCBI Taxonomy" id="9598"/>
    <lineage>
        <taxon>Eukaryota</taxon>
        <taxon>Metazoa</taxon>
        <taxon>Chordata</taxon>
        <taxon>Craniata</taxon>
        <taxon>Vertebrata</taxon>
        <taxon>Euteleostomi</taxon>
        <taxon>Mammalia</taxon>
        <taxon>Eutheria</taxon>
        <taxon>Euarchontoglires</taxon>
        <taxon>Primates</taxon>
        <taxon>Haplorrhini</taxon>
        <taxon>Catarrhini</taxon>
        <taxon>Hominidae</taxon>
        <taxon>Pan</taxon>
    </lineage>
</organism>
<feature type="domain" description="Immunoglobulin subtype 2" evidence="12">
    <location>
        <begin position="237"/>
        <end position="304"/>
    </location>
</feature>
<feature type="compositionally biased region" description="Basic and acidic residues" evidence="9">
    <location>
        <begin position="550"/>
        <end position="563"/>
    </location>
</feature>
<evidence type="ECO:0000256" key="5">
    <source>
        <dbReference type="ARBA" id="ARBA00023157"/>
    </source>
</evidence>
<keyword evidence="7" id="KW-0393">Immunoglobulin domain</keyword>
<keyword evidence="10" id="KW-0472">Membrane</keyword>
<dbReference type="InterPro" id="IPR013151">
    <property type="entry name" value="Immunoglobulin_dom"/>
</dbReference>
<evidence type="ECO:0000256" key="11">
    <source>
        <dbReference type="SAM" id="SignalP"/>
    </source>
</evidence>
<keyword evidence="2" id="KW-0677">Repeat</keyword>
<proteinExistence type="predicted"/>
<keyword evidence="1 11" id="KW-0732">Signal</keyword>
<evidence type="ECO:0000256" key="7">
    <source>
        <dbReference type="ARBA" id="ARBA00023319"/>
    </source>
</evidence>
<keyword evidence="10" id="KW-0812">Transmembrane</keyword>
<name>A0A2I3TF20_PANTR</name>
<evidence type="ECO:0000256" key="6">
    <source>
        <dbReference type="ARBA" id="ARBA00023180"/>
    </source>
</evidence>
<feature type="domain" description="Immunoglobulin" evidence="13">
    <location>
        <begin position="36"/>
        <end position="120"/>
    </location>
</feature>
<sequence>MTLTLSVLICLGMGMSWDPASDSILGTLPKPTLWAEPASVIARGKPVTLWCQGPLETEEYRLDKEGLPWAWERQNPLEPGAKAKFHILSTVYDSAGRYRCYYETPAGWSEPSDPLELVATGFYAEPTLLALPSPVVASGGNVTLQCDTRDGLLTFVLVEEEQKLPRTLYSQKLPKGPSRALFPVGPVTPSFRWRFRCYYYYRKNPQVWSHPSDLLEILVPGVSRKPSLLIPQGSVVARGGSLTLQCRSDVGYDRFVLYKEGGHDLVQGSGQQPQAGLSQANFTLSPVSRSYGGQYRCYGAHNLSPRWSAPSDPLDILIAGLIPDRPSLSVQPGPTVASGENVTLLCQSWRQIDTFFLTKEGAAHPPLCLKSKYQFYKYQAEFSMSPVTSARGGTYRCYSAIRSYPHLLSSPSYPLELVVSGEAGQPQPSPPRPDPAGPEDQPLTPTGLDPQSGLGRHLGVVTGVSVAFVLLLFLLLFLLLRHRHQSKHRTSGEKVNAAVKDTQPKDGAEMDARQSPRDEDPQAVTYAEVKHSRPRREMASPPSPLSGEFLDTKDTQAEEDRQMDTQAAASEAPQDVTYAQLHSLTLRREATEPPPSQEREPPAEPSIYAPLAIH</sequence>
<dbReference type="EMBL" id="AC163770">
    <property type="status" value="NOT_ANNOTATED_CDS"/>
    <property type="molecule type" value="Genomic_DNA"/>
</dbReference>
<keyword evidence="15" id="KW-1185">Reference proteome</keyword>
<dbReference type="SMART" id="SM00409">
    <property type="entry name" value="IG"/>
    <property type="match status" value="4"/>
</dbReference>
<dbReference type="FunCoup" id="A0A2I3TF20">
    <property type="interactions" value="87"/>
</dbReference>
<dbReference type="GO" id="GO:0007154">
    <property type="term" value="P:cell communication"/>
    <property type="evidence" value="ECO:0007669"/>
    <property type="project" value="UniProtKB-ARBA"/>
</dbReference>
<dbReference type="AlphaFoldDB" id="A0A2I3TF20"/>
<dbReference type="Gene3D" id="2.60.40.10">
    <property type="entry name" value="Immunoglobulins"/>
    <property type="match status" value="4"/>
</dbReference>
<dbReference type="InterPro" id="IPR003599">
    <property type="entry name" value="Ig_sub"/>
</dbReference>
<feature type="compositionally biased region" description="Basic and acidic residues" evidence="9">
    <location>
        <begin position="502"/>
        <end position="520"/>
    </location>
</feature>
<dbReference type="VGNC" id="VGNC:11162">
    <property type="gene designation" value="LILRB5"/>
</dbReference>
<evidence type="ECO:0000259" key="12">
    <source>
        <dbReference type="SMART" id="SM00408"/>
    </source>
</evidence>
<dbReference type="InParanoid" id="A0A2I3TF20"/>
<keyword evidence="3" id="KW-0391">Immunity</keyword>
<dbReference type="InterPro" id="IPR050412">
    <property type="entry name" value="Ig-like_Receptors_ImmuneReg"/>
</dbReference>
<feature type="region of interest" description="Disordered" evidence="9">
    <location>
        <begin position="486"/>
        <end position="614"/>
    </location>
</feature>
<evidence type="ECO:0000313" key="14">
    <source>
        <dbReference type="Ensembl" id="ENSPTRP00000087852.1"/>
    </source>
</evidence>
<feature type="region of interest" description="Disordered" evidence="9">
    <location>
        <begin position="421"/>
        <end position="451"/>
    </location>
</feature>
<evidence type="ECO:0000256" key="10">
    <source>
        <dbReference type="SAM" id="Phobius"/>
    </source>
</evidence>
<keyword evidence="4" id="KW-1064">Adaptive immunity</keyword>
<evidence type="ECO:0000256" key="3">
    <source>
        <dbReference type="ARBA" id="ARBA00022859"/>
    </source>
</evidence>